<dbReference type="GO" id="GO:0008610">
    <property type="term" value="P:lipid biosynthetic process"/>
    <property type="evidence" value="ECO:0007669"/>
    <property type="project" value="InterPro"/>
</dbReference>
<evidence type="ECO:0000313" key="3">
    <source>
        <dbReference type="EMBL" id="USJ22240.1"/>
    </source>
</evidence>
<dbReference type="GO" id="GO:0032259">
    <property type="term" value="P:methylation"/>
    <property type="evidence" value="ECO:0007669"/>
    <property type="project" value="UniProtKB-KW"/>
</dbReference>
<gene>
    <name evidence="3" type="ORF">NE863_13065</name>
</gene>
<dbReference type="GO" id="GO:0005886">
    <property type="term" value="C:plasma membrane"/>
    <property type="evidence" value="ECO:0007669"/>
    <property type="project" value="TreeGrafter"/>
</dbReference>
<accession>A0A9Q9D8B9</accession>
<evidence type="ECO:0000256" key="1">
    <source>
        <dbReference type="ARBA" id="ARBA00022603"/>
    </source>
</evidence>
<dbReference type="SUPFAM" id="SSF53335">
    <property type="entry name" value="S-adenosyl-L-methionine-dependent methyltransferases"/>
    <property type="match status" value="1"/>
</dbReference>
<dbReference type="PANTHER" id="PTHR40048">
    <property type="entry name" value="RHAMNOSYL O-METHYLTRANSFERASE"/>
    <property type="match status" value="1"/>
</dbReference>
<dbReference type="Gene3D" id="3.40.50.150">
    <property type="entry name" value="Vaccinia Virus protein VP39"/>
    <property type="match status" value="1"/>
</dbReference>
<keyword evidence="1" id="KW-0489">Methyltransferase</keyword>
<dbReference type="Pfam" id="PF04989">
    <property type="entry name" value="RMNT_CmcI"/>
    <property type="match status" value="1"/>
</dbReference>
<name>A0A9Q9D8B9_ENSAD</name>
<dbReference type="AlphaFoldDB" id="A0A9Q9D8B9"/>
<dbReference type="InterPro" id="IPR007072">
    <property type="entry name" value="RNMT_CmcI"/>
</dbReference>
<dbReference type="RefSeq" id="WP_060518869.1">
    <property type="nucleotide sequence ID" value="NZ_CAXURO020000001.1"/>
</dbReference>
<keyword evidence="2" id="KW-0808">Transferase</keyword>
<protein>
    <submittedName>
        <fullName evidence="3">Cephalosporin hydroxylase family protein</fullName>
    </submittedName>
</protein>
<sequence length="250" mass="27407">MAVEDDRLAFEAHKTEMALALGKDQGAFQQAHDTVVALDKYDYSYLWSFMGVPIIQMPADVMATQEVIWNTKPDIIIETGVARGGSMIFMAAMLQLIGKGKVIGVDIDIRAHNRDSIENHPMSSRITLIEGPSTTAETLARVAAEIPEGASVMVVLDSDHSRDHVLDELRNYGPLVTEGQYLVVADTLLGYGDASQTPTKRSKIWHPGDEPYAALNAYLKETDRFETDPVLNGKLVLSSSPGGYLKCVRN</sequence>
<evidence type="ECO:0000313" key="4">
    <source>
        <dbReference type="Proteomes" id="UP001055460"/>
    </source>
</evidence>
<dbReference type="OrthoDB" id="189417at2"/>
<dbReference type="GO" id="GO:0008168">
    <property type="term" value="F:methyltransferase activity"/>
    <property type="evidence" value="ECO:0007669"/>
    <property type="project" value="UniProtKB-KW"/>
</dbReference>
<organism evidence="3 4">
    <name type="scientific">Ensifer adhaerens</name>
    <name type="common">Sinorhizobium morelense</name>
    <dbReference type="NCBI Taxonomy" id="106592"/>
    <lineage>
        <taxon>Bacteria</taxon>
        <taxon>Pseudomonadati</taxon>
        <taxon>Pseudomonadota</taxon>
        <taxon>Alphaproteobacteria</taxon>
        <taxon>Hyphomicrobiales</taxon>
        <taxon>Rhizobiaceae</taxon>
        <taxon>Sinorhizobium/Ensifer group</taxon>
        <taxon>Ensifer</taxon>
    </lineage>
</organism>
<dbReference type="GO" id="GO:0071770">
    <property type="term" value="P:DIM/DIP cell wall layer assembly"/>
    <property type="evidence" value="ECO:0007669"/>
    <property type="project" value="TreeGrafter"/>
</dbReference>
<dbReference type="Proteomes" id="UP001055460">
    <property type="component" value="Chromosome"/>
</dbReference>
<reference evidence="3" key="1">
    <citation type="submission" date="2022-06" db="EMBL/GenBank/DDBJ databases">
        <title>Physiological and biochemical characterization and genomic elucidation of a strain of the genus Ensifer adhaerens M8 that combines arsenic oxidation and chromium reduction.</title>
        <authorList>
            <person name="Li X."/>
            <person name="Yu c."/>
        </authorList>
    </citation>
    <scope>NUCLEOTIDE SEQUENCE</scope>
    <source>
        <strain evidence="3">M8</strain>
    </source>
</reference>
<dbReference type="InterPro" id="IPR029063">
    <property type="entry name" value="SAM-dependent_MTases_sf"/>
</dbReference>
<dbReference type="PANTHER" id="PTHR40048:SF1">
    <property type="entry name" value="RHAMNOSYL O-METHYLTRANSFERASE"/>
    <property type="match status" value="1"/>
</dbReference>
<dbReference type="EMBL" id="CP098807">
    <property type="protein sequence ID" value="USJ22240.1"/>
    <property type="molecule type" value="Genomic_DNA"/>
</dbReference>
<evidence type="ECO:0000256" key="2">
    <source>
        <dbReference type="ARBA" id="ARBA00022679"/>
    </source>
</evidence>
<proteinExistence type="predicted"/>